<dbReference type="EMBL" id="FZOC01000007">
    <property type="protein sequence ID" value="SNS14248.1"/>
    <property type="molecule type" value="Genomic_DNA"/>
</dbReference>
<name>A0A239C3K7_9BACT</name>
<protein>
    <submittedName>
        <fullName evidence="2">Uncharacterized protein</fullName>
    </submittedName>
</protein>
<proteinExistence type="predicted"/>
<feature type="coiled-coil region" evidence="1">
    <location>
        <begin position="167"/>
        <end position="458"/>
    </location>
</feature>
<gene>
    <name evidence="2" type="ORF">SAMN04488503_2908</name>
</gene>
<evidence type="ECO:0000313" key="3">
    <source>
        <dbReference type="Proteomes" id="UP000198324"/>
    </source>
</evidence>
<dbReference type="AlphaFoldDB" id="A0A239C3K7"/>
<organism evidence="2 3">
    <name type="scientific">Humidesulfovibrio mexicanus</name>
    <dbReference type="NCBI Taxonomy" id="147047"/>
    <lineage>
        <taxon>Bacteria</taxon>
        <taxon>Pseudomonadati</taxon>
        <taxon>Thermodesulfobacteriota</taxon>
        <taxon>Desulfovibrionia</taxon>
        <taxon>Desulfovibrionales</taxon>
        <taxon>Desulfovibrionaceae</taxon>
        <taxon>Humidesulfovibrio</taxon>
    </lineage>
</organism>
<evidence type="ECO:0000256" key="1">
    <source>
        <dbReference type="SAM" id="Coils"/>
    </source>
</evidence>
<dbReference type="OrthoDB" id="9787818at2"/>
<keyword evidence="1" id="KW-0175">Coiled coil</keyword>
<reference evidence="2 3" key="1">
    <citation type="submission" date="2017-06" db="EMBL/GenBank/DDBJ databases">
        <authorList>
            <person name="Kim H.J."/>
            <person name="Triplett B.A."/>
        </authorList>
    </citation>
    <scope>NUCLEOTIDE SEQUENCE [LARGE SCALE GENOMIC DNA]</scope>
    <source>
        <strain evidence="2 3">DSM 13116</strain>
    </source>
</reference>
<sequence>MPDTPAPDSPSLAGLAAANGPWLADRLLRLASQADLNLDREVAQAAVDGASRVLAGILAAEGRAALRPDENADPAFALGREQGQAHRQAGFDLSASLKTQRLLRRAYDDLVRESWVEKDTRSRAHEDVERFFERALAGLVAAWTGHAQAQRPAPGLTERLALREDQLRRAMDAAKRLTTALRESRQRAEVLAAGLELARGQAAELQERLAAREAACEREAAQAEAEHGAVKARVAELQVALAARGRDREEYAAEVRALRERLDLAQAEAQAAQADADRHAEALRAAERRARELSIQAEAGGRSLKEQEALLARLRSERAALADEAEAMRARLAETGSRLAAVRAAEGEEALNRIAGVTAELEREKERTGSLSTELEAVRGRAQTLEDAARTANARLDDVRRKRDALQERLAEAEARCAELDRARSGALEQAEQGAALRADLERDMERLLDEVEAATRGELGQSLAAFIRLPQELLDDPATPPGQAAKLADIRDSGYRLVNTVNLAVDVFRMERGRYRPPAGRGMDLAAVLRRAAKNLASQAAAAGVEVAVQVDGAPLAQEAAVPAPGDPLLARALVERLLCDALHGCASGAALRAAIVRMERGAALEVSRPGVLPPQEAQDYFAKPRPDDADFALRRARHVSRLLAQALGGSLDLRQEDGRVVLAFSLPMEDAGPESGPGS</sequence>
<keyword evidence="3" id="KW-1185">Reference proteome</keyword>
<evidence type="ECO:0000313" key="2">
    <source>
        <dbReference type="EMBL" id="SNS14248.1"/>
    </source>
</evidence>
<accession>A0A239C3K7</accession>
<dbReference type="RefSeq" id="WP_089275111.1">
    <property type="nucleotide sequence ID" value="NZ_FZOC01000007.1"/>
</dbReference>
<dbReference type="Proteomes" id="UP000198324">
    <property type="component" value="Unassembled WGS sequence"/>
</dbReference>
<dbReference type="Gene3D" id="1.20.120.330">
    <property type="entry name" value="Nucleotidyltransferases domain 2"/>
    <property type="match status" value="1"/>
</dbReference>